<name>A0AA88NEG8_CHASR</name>
<sequence length="71" mass="7683">MKTRWTGRKLQGQMAPSGAAVLCVVLSNEHLPRLNSFLGAPTGLTSHSKDSMDVGATQNSLYSSLKWIHTV</sequence>
<reference evidence="1" key="1">
    <citation type="submission" date="2023-07" db="EMBL/GenBank/DDBJ databases">
        <title>Chromosome-level Genome Assembly of Striped Snakehead (Channa striata).</title>
        <authorList>
            <person name="Liu H."/>
        </authorList>
    </citation>
    <scope>NUCLEOTIDE SEQUENCE</scope>
    <source>
        <strain evidence="1">Gz</strain>
        <tissue evidence="1">Muscle</tissue>
    </source>
</reference>
<dbReference type="EMBL" id="JAUPFM010000004">
    <property type="protein sequence ID" value="KAK2853869.1"/>
    <property type="molecule type" value="Genomic_DNA"/>
</dbReference>
<dbReference type="AlphaFoldDB" id="A0AA88NEG8"/>
<protein>
    <submittedName>
        <fullName evidence="1">Uncharacterized protein</fullName>
    </submittedName>
</protein>
<dbReference type="Proteomes" id="UP001187415">
    <property type="component" value="Unassembled WGS sequence"/>
</dbReference>
<evidence type="ECO:0000313" key="1">
    <source>
        <dbReference type="EMBL" id="KAK2853869.1"/>
    </source>
</evidence>
<comment type="caution">
    <text evidence="1">The sequence shown here is derived from an EMBL/GenBank/DDBJ whole genome shotgun (WGS) entry which is preliminary data.</text>
</comment>
<proteinExistence type="predicted"/>
<evidence type="ECO:0000313" key="2">
    <source>
        <dbReference type="Proteomes" id="UP001187415"/>
    </source>
</evidence>
<gene>
    <name evidence="1" type="ORF">Q5P01_006530</name>
</gene>
<organism evidence="1 2">
    <name type="scientific">Channa striata</name>
    <name type="common">Snakehead murrel</name>
    <name type="synonym">Ophicephalus striatus</name>
    <dbReference type="NCBI Taxonomy" id="64152"/>
    <lineage>
        <taxon>Eukaryota</taxon>
        <taxon>Metazoa</taxon>
        <taxon>Chordata</taxon>
        <taxon>Craniata</taxon>
        <taxon>Vertebrata</taxon>
        <taxon>Euteleostomi</taxon>
        <taxon>Actinopterygii</taxon>
        <taxon>Neopterygii</taxon>
        <taxon>Teleostei</taxon>
        <taxon>Neoteleostei</taxon>
        <taxon>Acanthomorphata</taxon>
        <taxon>Anabantaria</taxon>
        <taxon>Anabantiformes</taxon>
        <taxon>Channoidei</taxon>
        <taxon>Channidae</taxon>
        <taxon>Channa</taxon>
    </lineage>
</organism>
<accession>A0AA88NEG8</accession>
<keyword evidence="2" id="KW-1185">Reference proteome</keyword>